<evidence type="ECO:0000256" key="1">
    <source>
        <dbReference type="SAM" id="Phobius"/>
    </source>
</evidence>
<evidence type="ECO:0000313" key="3">
    <source>
        <dbReference type="Proteomes" id="UP000324222"/>
    </source>
</evidence>
<protein>
    <submittedName>
        <fullName evidence="2">Uncharacterized protein</fullName>
    </submittedName>
</protein>
<keyword evidence="1" id="KW-0472">Membrane</keyword>
<sequence length="74" mass="8182">MTHRRILVTGNCVFECTRSTQVSSGVCPAAWLRLRWCGGGAECCTIPPWVLMVVVVMLAMVMLRSPPGDDVVMW</sequence>
<accession>A0A5B7HJP0</accession>
<dbReference type="EMBL" id="VSRR010031047">
    <property type="protein sequence ID" value="MPC70393.1"/>
    <property type="molecule type" value="Genomic_DNA"/>
</dbReference>
<name>A0A5B7HJP0_PORTR</name>
<keyword evidence="1" id="KW-0812">Transmembrane</keyword>
<reference evidence="2 3" key="1">
    <citation type="submission" date="2019-05" db="EMBL/GenBank/DDBJ databases">
        <title>Another draft genome of Portunus trituberculatus and its Hox gene families provides insights of decapod evolution.</title>
        <authorList>
            <person name="Jeong J.-H."/>
            <person name="Song I."/>
            <person name="Kim S."/>
            <person name="Choi T."/>
            <person name="Kim D."/>
            <person name="Ryu S."/>
            <person name="Kim W."/>
        </authorList>
    </citation>
    <scope>NUCLEOTIDE SEQUENCE [LARGE SCALE GENOMIC DNA]</scope>
    <source>
        <tissue evidence="2">Muscle</tissue>
    </source>
</reference>
<dbReference type="Proteomes" id="UP000324222">
    <property type="component" value="Unassembled WGS sequence"/>
</dbReference>
<comment type="caution">
    <text evidence="2">The sequence shown here is derived from an EMBL/GenBank/DDBJ whole genome shotgun (WGS) entry which is preliminary data.</text>
</comment>
<dbReference type="AlphaFoldDB" id="A0A5B7HJP0"/>
<organism evidence="2 3">
    <name type="scientific">Portunus trituberculatus</name>
    <name type="common">Swimming crab</name>
    <name type="synonym">Neptunus trituberculatus</name>
    <dbReference type="NCBI Taxonomy" id="210409"/>
    <lineage>
        <taxon>Eukaryota</taxon>
        <taxon>Metazoa</taxon>
        <taxon>Ecdysozoa</taxon>
        <taxon>Arthropoda</taxon>
        <taxon>Crustacea</taxon>
        <taxon>Multicrustacea</taxon>
        <taxon>Malacostraca</taxon>
        <taxon>Eumalacostraca</taxon>
        <taxon>Eucarida</taxon>
        <taxon>Decapoda</taxon>
        <taxon>Pleocyemata</taxon>
        <taxon>Brachyura</taxon>
        <taxon>Eubrachyura</taxon>
        <taxon>Portunoidea</taxon>
        <taxon>Portunidae</taxon>
        <taxon>Portuninae</taxon>
        <taxon>Portunus</taxon>
    </lineage>
</organism>
<gene>
    <name evidence="2" type="ORF">E2C01_064640</name>
</gene>
<feature type="transmembrane region" description="Helical" evidence="1">
    <location>
        <begin position="46"/>
        <end position="63"/>
    </location>
</feature>
<keyword evidence="1" id="KW-1133">Transmembrane helix</keyword>
<keyword evidence="3" id="KW-1185">Reference proteome</keyword>
<evidence type="ECO:0000313" key="2">
    <source>
        <dbReference type="EMBL" id="MPC70393.1"/>
    </source>
</evidence>
<proteinExistence type="predicted"/>